<dbReference type="SUPFAM" id="SSF75304">
    <property type="entry name" value="Amidase signature (AS) enzymes"/>
    <property type="match status" value="1"/>
</dbReference>
<feature type="domain" description="Amidase" evidence="1">
    <location>
        <begin position="49"/>
        <end position="488"/>
    </location>
</feature>
<keyword evidence="2" id="KW-0378">Hydrolase</keyword>
<evidence type="ECO:0000313" key="3">
    <source>
        <dbReference type="Proteomes" id="UP000596857"/>
    </source>
</evidence>
<protein>
    <submittedName>
        <fullName evidence="2">Amidase</fullName>
        <ecNumber evidence="2">3.5.1.4</ecNumber>
    </submittedName>
</protein>
<proteinExistence type="predicted"/>
<dbReference type="InterPro" id="IPR036928">
    <property type="entry name" value="AS_sf"/>
</dbReference>
<accession>A0ABX1YLU9</accession>
<dbReference type="InterPro" id="IPR023631">
    <property type="entry name" value="Amidase_dom"/>
</dbReference>
<sequence>MKNNDADLSSSPLNNIQSPAREWQEWIIEADITAMQQEMEQGNLTSERLTALYLERIDRYDSLLNSVLEINPDALEIARMLDQERRDKGIRSPLHGIPVLVKDNIATSDKLHTSAGALALADYRAVEDAVVISKLRAAGAVILGKANMTEWANFMSPTMWAGYSSRGGLVLNPYGPGELFVGGSSSGSAAAVAANLAAIALGTETSGSIICPAAQNSLAGIKPTWGLVSNAGIIPGIGSQDTAGPMARSVSDAALLLSVIAGTREHPPSASSDGTAGRQDYTAALDIEYVKSKRIGIPRFYYKDLDEEALLLMESAIAVLKELGAEVIDPIELPCQNAEWNAVILQYEFKKGLNRYLSGLPASIPVHSLQELIEFNNQHSAQALKYGQGTLEWLDTSGDEITEQEYLEQLQFSRSMAGRQGIDYALEHYGLDAIMFAGFHGTDLAARAGYPLITVPAGYTTTGTTAPGGYITNGPQGVTFSASAFSEAVLIGIAYSFEQATKHRRPPLLDTAGEAD</sequence>
<dbReference type="PANTHER" id="PTHR42678:SF34">
    <property type="entry name" value="OS04G0183300 PROTEIN"/>
    <property type="match status" value="1"/>
</dbReference>
<name>A0ABX1YLU9_9BACL</name>
<evidence type="ECO:0000313" key="2">
    <source>
        <dbReference type="EMBL" id="NOU81836.1"/>
    </source>
</evidence>
<dbReference type="Proteomes" id="UP000596857">
    <property type="component" value="Unassembled WGS sequence"/>
</dbReference>
<keyword evidence="3" id="KW-1185">Reference proteome</keyword>
<evidence type="ECO:0000259" key="1">
    <source>
        <dbReference type="Pfam" id="PF01425"/>
    </source>
</evidence>
<organism evidence="2 3">
    <name type="scientific">Paenibacillus phytohabitans</name>
    <dbReference type="NCBI Taxonomy" id="2654978"/>
    <lineage>
        <taxon>Bacteria</taxon>
        <taxon>Bacillati</taxon>
        <taxon>Bacillota</taxon>
        <taxon>Bacilli</taxon>
        <taxon>Bacillales</taxon>
        <taxon>Paenibacillaceae</taxon>
        <taxon>Paenibacillus</taxon>
    </lineage>
</organism>
<comment type="caution">
    <text evidence="2">The sequence shown here is derived from an EMBL/GenBank/DDBJ whole genome shotgun (WGS) entry which is preliminary data.</text>
</comment>
<dbReference type="NCBIfam" id="NF005300">
    <property type="entry name" value="PRK06828.1"/>
    <property type="match status" value="1"/>
</dbReference>
<dbReference type="PANTHER" id="PTHR42678">
    <property type="entry name" value="AMIDASE"/>
    <property type="match status" value="1"/>
</dbReference>
<dbReference type="Gene3D" id="3.90.1300.10">
    <property type="entry name" value="Amidase signature (AS) domain"/>
    <property type="match status" value="1"/>
</dbReference>
<dbReference type="EC" id="3.5.1.4" evidence="2"/>
<dbReference type="EMBL" id="WHOB01000069">
    <property type="protein sequence ID" value="NOU81836.1"/>
    <property type="molecule type" value="Genomic_DNA"/>
</dbReference>
<reference evidence="2 3" key="1">
    <citation type="submission" date="2019-10" db="EMBL/GenBank/DDBJ databases">
        <title>Description of Paenibacillus terricola sp. nov.</title>
        <authorList>
            <person name="Carlier A."/>
            <person name="Qi S."/>
        </authorList>
    </citation>
    <scope>NUCLEOTIDE SEQUENCE [LARGE SCALE GENOMIC DNA]</scope>
    <source>
        <strain evidence="2 3">LMG 31459</strain>
    </source>
</reference>
<gene>
    <name evidence="2" type="ORF">GC101_23520</name>
</gene>
<dbReference type="Pfam" id="PF01425">
    <property type="entry name" value="Amidase"/>
    <property type="match status" value="1"/>
</dbReference>
<dbReference type="GO" id="GO:0004040">
    <property type="term" value="F:amidase activity"/>
    <property type="evidence" value="ECO:0007669"/>
    <property type="project" value="UniProtKB-EC"/>
</dbReference>
<dbReference type="RefSeq" id="WP_171719265.1">
    <property type="nucleotide sequence ID" value="NZ_WHOB01000069.1"/>
</dbReference>